<gene>
    <name evidence="2" type="ORF">STRNI_000004</name>
    <name evidence="3" type="ORF">STRNI_008224</name>
</gene>
<evidence type="ECO:0000313" key="3">
    <source>
        <dbReference type="EMBL" id="WAU09409.1"/>
    </source>
</evidence>
<evidence type="ECO:0000313" key="4">
    <source>
        <dbReference type="Proteomes" id="UP001210169"/>
    </source>
</evidence>
<dbReference type="RefSeq" id="WP_277410235.1">
    <property type="nucleotide sequence ID" value="NZ_CP114203.1"/>
</dbReference>
<feature type="region of interest" description="Disordered" evidence="1">
    <location>
        <begin position="1"/>
        <end position="27"/>
    </location>
</feature>
<dbReference type="GeneID" id="301337356"/>
<evidence type="ECO:0000313" key="2">
    <source>
        <dbReference type="EMBL" id="WAU02055.1"/>
    </source>
</evidence>
<dbReference type="EMBL" id="CP114203">
    <property type="protein sequence ID" value="WAU02055.1"/>
    <property type="molecule type" value="Genomic_DNA"/>
</dbReference>
<reference evidence="3 4" key="1">
    <citation type="submission" date="2022-12" db="EMBL/GenBank/DDBJ databases">
        <authorList>
            <person name="Ruckert C."/>
            <person name="Busche T."/>
            <person name="Kalinowski J."/>
            <person name="Wittmann C."/>
        </authorList>
    </citation>
    <scope>NUCLEOTIDE SEQUENCE [LARGE SCALE GENOMIC DNA]</scope>
    <source>
        <strain evidence="3 4">DSM 40276</strain>
    </source>
</reference>
<keyword evidence="4" id="KW-1185">Reference proteome</keyword>
<organism evidence="3 4">
    <name type="scientific">Streptomyces nigrescens</name>
    <dbReference type="NCBI Taxonomy" id="1920"/>
    <lineage>
        <taxon>Bacteria</taxon>
        <taxon>Bacillati</taxon>
        <taxon>Actinomycetota</taxon>
        <taxon>Actinomycetes</taxon>
        <taxon>Kitasatosporales</taxon>
        <taxon>Streptomycetaceae</taxon>
        <taxon>Streptomyces</taxon>
    </lineage>
</organism>
<evidence type="ECO:0000256" key="1">
    <source>
        <dbReference type="SAM" id="MobiDB-lite"/>
    </source>
</evidence>
<protein>
    <submittedName>
        <fullName evidence="3">Uncharacterized protein</fullName>
    </submittedName>
</protein>
<accession>A0ABY7JHJ0</accession>
<dbReference type="Proteomes" id="UP001210169">
    <property type="component" value="Chromosome"/>
</dbReference>
<name>A0ABY7JHJ0_STRNI</name>
<dbReference type="EMBL" id="CP114203">
    <property type="protein sequence ID" value="WAU09409.1"/>
    <property type="molecule type" value="Genomic_DNA"/>
</dbReference>
<sequence>MAKKTAGGSGQRARSAKTGRMVTMEYARRHPTITVVETVKRRSAKK</sequence>
<proteinExistence type="predicted"/>